<gene>
    <name evidence="3" type="ORF">MKP05_02135</name>
</gene>
<keyword evidence="4" id="KW-1185">Reference proteome</keyword>
<dbReference type="InterPro" id="IPR025295">
    <property type="entry name" value="eCIS_core_dom"/>
</dbReference>
<proteinExistence type="predicted"/>
<dbReference type="EMBL" id="JAKVPY010000002">
    <property type="protein sequence ID" value="MCH4561926.1"/>
    <property type="molecule type" value="Genomic_DNA"/>
</dbReference>
<reference evidence="3 4" key="1">
    <citation type="submission" date="2022-02" db="EMBL/GenBank/DDBJ databases">
        <title>Halomonas fukangensis sp. nov., a halophilic bacterium isolated from a bulk soil of Kalidium foliatum at Fukang.</title>
        <authorList>
            <person name="Huang Y."/>
        </authorList>
    </citation>
    <scope>NUCLEOTIDE SEQUENCE [LARGE SCALE GENOMIC DNA]</scope>
    <source>
        <strain evidence="3 4">EGI 63088</strain>
    </source>
</reference>
<evidence type="ECO:0000313" key="4">
    <source>
        <dbReference type="Proteomes" id="UP001202117"/>
    </source>
</evidence>
<keyword evidence="1" id="KW-0472">Membrane</keyword>
<name>A0ABS9RQ05_9GAMM</name>
<feature type="domain" description="OmpA-like" evidence="2">
    <location>
        <begin position="132"/>
        <end position="241"/>
    </location>
</feature>
<dbReference type="InterPro" id="IPR006665">
    <property type="entry name" value="OmpA-like"/>
</dbReference>
<dbReference type="SUPFAM" id="SSF103088">
    <property type="entry name" value="OmpA-like"/>
    <property type="match status" value="1"/>
</dbReference>
<dbReference type="Pfam" id="PF13699">
    <property type="entry name" value="eCIS_core"/>
    <property type="match status" value="1"/>
</dbReference>
<dbReference type="PROSITE" id="PS51123">
    <property type="entry name" value="OMPA_2"/>
    <property type="match status" value="1"/>
</dbReference>
<comment type="caution">
    <text evidence="3">The sequence shown here is derived from an EMBL/GenBank/DDBJ whole genome shotgun (WGS) entry which is preliminary data.</text>
</comment>
<evidence type="ECO:0000313" key="3">
    <source>
        <dbReference type="EMBL" id="MCH4561926.1"/>
    </source>
</evidence>
<accession>A0ABS9RQ05</accession>
<dbReference type="InterPro" id="IPR036737">
    <property type="entry name" value="OmpA-like_sf"/>
</dbReference>
<dbReference type="Gene3D" id="3.30.1330.60">
    <property type="entry name" value="OmpA-like domain"/>
    <property type="match status" value="1"/>
</dbReference>
<sequence length="515" mass="52587">MEPRFGHDFSHVRVHTGEKAAASAAFVGARAYTIGNDIVFGAGTYAPGSAEGRRLIAHELTHTLQQRQGPSVQAKPLISGPQGADEQQAERVADAIMAGSEPVSDVFASPSGRLQRDCGPAQIGTPAGCDPQAPTFVAGQKLVKFNFDCDTFAPGEEANLATFTGRIATSGPVTIHGYASTDGDPTYNQHLSCARALKAKSLLETNGVASARITTQRHGPTAGPVDERRSATIEAPLAPTPVAPPPMPLSVAFTNVDADTSPAGMPDRIPPRVDTIVGVGVVGFTPPMAPITISVDGSGGGNGDLTIDGAATASVTSSTALRLRGTTQTGAGNGGNLSLVAEQGGTRLATSNSFSVSSIPQNWTISFRSLVTGPRRGFVVNDRWESDSGVVADLDETEISEIVDPASTSGSLAGVGIRVSGFLPGDSFTTDEHSSSAATTATGTALLNQVSIFNDDRTGATDIPLTNGGYQIAHIIIGLPTTSIVTTAKNGASVTAGGFTSNAGAGSVIRTQTIP</sequence>
<dbReference type="Pfam" id="PF00691">
    <property type="entry name" value="OmpA"/>
    <property type="match status" value="1"/>
</dbReference>
<evidence type="ECO:0000256" key="1">
    <source>
        <dbReference type="PROSITE-ProRule" id="PRU00473"/>
    </source>
</evidence>
<evidence type="ECO:0000259" key="2">
    <source>
        <dbReference type="PROSITE" id="PS51123"/>
    </source>
</evidence>
<protein>
    <submittedName>
        <fullName evidence="3">DUF4157 domain-containing protein</fullName>
    </submittedName>
</protein>
<dbReference type="Proteomes" id="UP001202117">
    <property type="component" value="Unassembled WGS sequence"/>
</dbReference>
<organism evidence="3 4">
    <name type="scientific">Halomonas flagellata</name>
    <dbReference type="NCBI Taxonomy" id="2920385"/>
    <lineage>
        <taxon>Bacteria</taxon>
        <taxon>Pseudomonadati</taxon>
        <taxon>Pseudomonadota</taxon>
        <taxon>Gammaproteobacteria</taxon>
        <taxon>Oceanospirillales</taxon>
        <taxon>Halomonadaceae</taxon>
        <taxon>Halomonas</taxon>
    </lineage>
</organism>